<reference evidence="4 5" key="1">
    <citation type="submission" date="2019-08" db="EMBL/GenBank/DDBJ databases">
        <title>In-depth cultivation of the pig gut microbiome towards novel bacterial diversity and tailored functional studies.</title>
        <authorList>
            <person name="Wylensek D."/>
            <person name="Hitch T.C.A."/>
            <person name="Clavel T."/>
        </authorList>
    </citation>
    <scope>NUCLEOTIDE SEQUENCE [LARGE SCALE GENOMIC DNA]</scope>
    <source>
        <strain evidence="5">WCA-380-WT-3B3</strain>
    </source>
</reference>
<dbReference type="InterPro" id="IPR036291">
    <property type="entry name" value="NAD(P)-bd_dom_sf"/>
</dbReference>
<comment type="pathway">
    <text evidence="2">Carbohydrate biosynthesis; dTDP-L-rhamnose biosynthesis.</text>
</comment>
<comment type="function">
    <text evidence="2">Catalyzes the reduction of dTDP-6-deoxy-L-lyxo-4-hexulose to yield dTDP-L-rhamnose.</text>
</comment>
<name>A0A6I2UTH3_9FIRM</name>
<dbReference type="GO" id="GO:0008831">
    <property type="term" value="F:dTDP-4-dehydrorhamnose reductase activity"/>
    <property type="evidence" value="ECO:0007669"/>
    <property type="project" value="UniProtKB-EC"/>
</dbReference>
<organism evidence="4 5">
    <name type="scientific">Selenomonas montiformis</name>
    <dbReference type="NCBI Taxonomy" id="2652285"/>
    <lineage>
        <taxon>Bacteria</taxon>
        <taxon>Bacillati</taxon>
        <taxon>Bacillota</taxon>
        <taxon>Negativicutes</taxon>
        <taxon>Selenomonadales</taxon>
        <taxon>Selenomonadaceae</taxon>
        <taxon>Selenomonas</taxon>
    </lineage>
</organism>
<comment type="caution">
    <text evidence="4">The sequence shown here is derived from an EMBL/GenBank/DDBJ whole genome shotgun (WGS) entry which is preliminary data.</text>
</comment>
<proteinExistence type="inferred from homology"/>
<dbReference type="CDD" id="cd05254">
    <property type="entry name" value="dTDP_HR_like_SDR_e"/>
    <property type="match status" value="1"/>
</dbReference>
<dbReference type="GO" id="GO:0019305">
    <property type="term" value="P:dTDP-rhamnose biosynthetic process"/>
    <property type="evidence" value="ECO:0007669"/>
    <property type="project" value="UniProtKB-UniPathway"/>
</dbReference>
<keyword evidence="5" id="KW-1185">Reference proteome</keyword>
<dbReference type="Gene3D" id="3.40.50.720">
    <property type="entry name" value="NAD(P)-binding Rossmann-like Domain"/>
    <property type="match status" value="1"/>
</dbReference>
<gene>
    <name evidence="4" type="primary">rfbD</name>
    <name evidence="4" type="ORF">FYJ78_00390</name>
</gene>
<evidence type="ECO:0000256" key="2">
    <source>
        <dbReference type="RuleBase" id="RU364082"/>
    </source>
</evidence>
<evidence type="ECO:0000259" key="3">
    <source>
        <dbReference type="Pfam" id="PF04321"/>
    </source>
</evidence>
<keyword evidence="2" id="KW-0521">NADP</keyword>
<dbReference type="AlphaFoldDB" id="A0A6I2UTH3"/>
<dbReference type="EMBL" id="VUNL01000001">
    <property type="protein sequence ID" value="MSV23675.1"/>
    <property type="molecule type" value="Genomic_DNA"/>
</dbReference>
<sequence>MNVLVTGVTGQLGHDCVAELTKRGVAVRGVSSRDFSLTDFDRAREYILSYHPDVVIHCAAYTAVDRAEEEPELCEAVNAGGTRNLAEICRQIDAKMIYISTDYVFPGSGEDFYEPEDPKGPKNVYGRSKLHGEEAVREILERFFIVRISWVFGIHGNNFIRTMLRLSETHRELTVVDDQVGSPTYTKDLAVLLADMSGSERYGVYHATNEGVCSWAELAGETFRLSGRQVTVTPVPSSAYPTRAERPQNSRLSKDCLDRAGFARLPSWQDALKRYLAELQQNHMI</sequence>
<dbReference type="InterPro" id="IPR029903">
    <property type="entry name" value="RmlD-like-bd"/>
</dbReference>
<feature type="domain" description="RmlD-like substrate binding" evidence="3">
    <location>
        <begin position="1"/>
        <end position="280"/>
    </location>
</feature>
<dbReference type="RefSeq" id="WP_154619434.1">
    <property type="nucleotide sequence ID" value="NZ_VUNL01000001.1"/>
</dbReference>
<dbReference type="SUPFAM" id="SSF51735">
    <property type="entry name" value="NAD(P)-binding Rossmann-fold domains"/>
    <property type="match status" value="1"/>
</dbReference>
<keyword evidence="2 4" id="KW-0560">Oxidoreductase</keyword>
<accession>A0A6I2UTH3</accession>
<dbReference type="Pfam" id="PF04321">
    <property type="entry name" value="RmlD_sub_bind"/>
    <property type="match status" value="1"/>
</dbReference>
<dbReference type="EC" id="1.1.1.133" evidence="2"/>
<dbReference type="PANTHER" id="PTHR10491">
    <property type="entry name" value="DTDP-4-DEHYDRORHAMNOSE REDUCTASE"/>
    <property type="match status" value="1"/>
</dbReference>
<dbReference type="Gene3D" id="3.90.25.10">
    <property type="entry name" value="UDP-galactose 4-epimerase, domain 1"/>
    <property type="match status" value="1"/>
</dbReference>
<comment type="similarity">
    <text evidence="1 2">Belongs to the dTDP-4-dehydrorhamnose reductase family.</text>
</comment>
<dbReference type="NCBIfam" id="TIGR01214">
    <property type="entry name" value="rmlD"/>
    <property type="match status" value="1"/>
</dbReference>
<dbReference type="Proteomes" id="UP000430222">
    <property type="component" value="Unassembled WGS sequence"/>
</dbReference>
<dbReference type="InterPro" id="IPR005913">
    <property type="entry name" value="dTDP_dehydrorham_reduct"/>
</dbReference>
<dbReference type="UniPathway" id="UPA00124"/>
<evidence type="ECO:0000313" key="5">
    <source>
        <dbReference type="Proteomes" id="UP000430222"/>
    </source>
</evidence>
<evidence type="ECO:0000313" key="4">
    <source>
        <dbReference type="EMBL" id="MSV23675.1"/>
    </source>
</evidence>
<dbReference type="GO" id="GO:0005829">
    <property type="term" value="C:cytosol"/>
    <property type="evidence" value="ECO:0007669"/>
    <property type="project" value="TreeGrafter"/>
</dbReference>
<dbReference type="PANTHER" id="PTHR10491:SF4">
    <property type="entry name" value="METHIONINE ADENOSYLTRANSFERASE 2 SUBUNIT BETA"/>
    <property type="match status" value="1"/>
</dbReference>
<protein>
    <recommendedName>
        <fullName evidence="2">dTDP-4-dehydrorhamnose reductase</fullName>
        <ecNumber evidence="2">1.1.1.133</ecNumber>
    </recommendedName>
</protein>
<evidence type="ECO:0000256" key="1">
    <source>
        <dbReference type="ARBA" id="ARBA00010944"/>
    </source>
</evidence>